<dbReference type="InterPro" id="IPR036390">
    <property type="entry name" value="WH_DNA-bd_sf"/>
</dbReference>
<evidence type="ECO:0000256" key="1">
    <source>
        <dbReference type="ARBA" id="ARBA00023015"/>
    </source>
</evidence>
<accession>A0ABX0V7X9</accession>
<protein>
    <submittedName>
        <fullName evidence="5">Lrp/AsnC family transcriptional regulator</fullName>
    </submittedName>
</protein>
<evidence type="ECO:0000313" key="5">
    <source>
        <dbReference type="EMBL" id="NIX75311.1"/>
    </source>
</evidence>
<gene>
    <name evidence="5" type="ORF">HB375_01620</name>
</gene>
<dbReference type="SUPFAM" id="SSF46785">
    <property type="entry name" value="Winged helix' DNA-binding domain"/>
    <property type="match status" value="1"/>
</dbReference>
<sequence>MKQQLDAKDTAILAVLHANARAPVVAIARQVGLSRSATQERIARLERDGVILSYTTETREPHSSVTEGYLLVSLGSGLCSRQVASIRRIDGVRSCRAVSGEIDVVVHVVASGPDAFSAVRDRVAALPEVGSVRTCLVLPG</sequence>
<keyword evidence="6" id="KW-1185">Reference proteome</keyword>
<dbReference type="InterPro" id="IPR011008">
    <property type="entry name" value="Dimeric_a/b-barrel"/>
</dbReference>
<dbReference type="Gene3D" id="1.10.10.10">
    <property type="entry name" value="Winged helix-like DNA-binding domain superfamily/Winged helix DNA-binding domain"/>
    <property type="match status" value="1"/>
</dbReference>
<feature type="domain" description="HTH asnC-type" evidence="4">
    <location>
        <begin position="5"/>
        <end position="70"/>
    </location>
</feature>
<evidence type="ECO:0000259" key="4">
    <source>
        <dbReference type="PROSITE" id="PS50956"/>
    </source>
</evidence>
<dbReference type="Pfam" id="PF13404">
    <property type="entry name" value="HTH_AsnC-type"/>
    <property type="match status" value="1"/>
</dbReference>
<dbReference type="InterPro" id="IPR036388">
    <property type="entry name" value="WH-like_DNA-bd_sf"/>
</dbReference>
<keyword evidence="2" id="KW-0238">DNA-binding</keyword>
<dbReference type="RefSeq" id="WP_167671206.1">
    <property type="nucleotide sequence ID" value="NZ_JAATJS010000001.1"/>
</dbReference>
<dbReference type="Proteomes" id="UP000707352">
    <property type="component" value="Unassembled WGS sequence"/>
</dbReference>
<dbReference type="EMBL" id="JAATJS010000001">
    <property type="protein sequence ID" value="NIX75311.1"/>
    <property type="molecule type" value="Genomic_DNA"/>
</dbReference>
<dbReference type="SUPFAM" id="SSF54909">
    <property type="entry name" value="Dimeric alpha+beta barrel"/>
    <property type="match status" value="1"/>
</dbReference>
<dbReference type="SMART" id="SM00344">
    <property type="entry name" value="HTH_ASNC"/>
    <property type="match status" value="1"/>
</dbReference>
<dbReference type="PROSITE" id="PS50956">
    <property type="entry name" value="HTH_ASNC_2"/>
    <property type="match status" value="1"/>
</dbReference>
<proteinExistence type="predicted"/>
<name>A0ABX0V7X9_9HYPH</name>
<dbReference type="InterPro" id="IPR019887">
    <property type="entry name" value="Tscrpt_reg_AsnC/Lrp_C"/>
</dbReference>
<dbReference type="PRINTS" id="PR00033">
    <property type="entry name" value="HTHASNC"/>
</dbReference>
<dbReference type="InterPro" id="IPR019888">
    <property type="entry name" value="Tscrpt_reg_AsnC-like"/>
</dbReference>
<evidence type="ECO:0000313" key="6">
    <source>
        <dbReference type="Proteomes" id="UP000707352"/>
    </source>
</evidence>
<dbReference type="Gene3D" id="3.30.70.920">
    <property type="match status" value="1"/>
</dbReference>
<evidence type="ECO:0000256" key="3">
    <source>
        <dbReference type="ARBA" id="ARBA00023163"/>
    </source>
</evidence>
<dbReference type="InterPro" id="IPR000485">
    <property type="entry name" value="AsnC-type_HTH_dom"/>
</dbReference>
<comment type="caution">
    <text evidence="5">The sequence shown here is derived from an EMBL/GenBank/DDBJ whole genome shotgun (WGS) entry which is preliminary data.</text>
</comment>
<keyword evidence="3" id="KW-0804">Transcription</keyword>
<dbReference type="PROSITE" id="PS00519">
    <property type="entry name" value="HTH_ASNC_1"/>
    <property type="match status" value="1"/>
</dbReference>
<evidence type="ECO:0000256" key="2">
    <source>
        <dbReference type="ARBA" id="ARBA00023125"/>
    </source>
</evidence>
<reference evidence="5 6" key="1">
    <citation type="submission" date="2020-03" db="EMBL/GenBank/DDBJ databases">
        <title>The genome sequence of Microvirga sp. c23x22.</title>
        <authorList>
            <person name="Zhang X."/>
        </authorList>
    </citation>
    <scope>NUCLEOTIDE SEQUENCE [LARGE SCALE GENOMIC DNA]</scope>
    <source>
        <strain evidence="6">c23x22</strain>
    </source>
</reference>
<keyword evidence="1" id="KW-0805">Transcription regulation</keyword>
<dbReference type="PANTHER" id="PTHR30154:SF34">
    <property type="entry name" value="TRANSCRIPTIONAL REGULATOR AZLB"/>
    <property type="match status" value="1"/>
</dbReference>
<organism evidence="5 6">
    <name type="scientific">Microvirga terricola</name>
    <dbReference type="NCBI Taxonomy" id="2719797"/>
    <lineage>
        <taxon>Bacteria</taxon>
        <taxon>Pseudomonadati</taxon>
        <taxon>Pseudomonadota</taxon>
        <taxon>Alphaproteobacteria</taxon>
        <taxon>Hyphomicrobiales</taxon>
        <taxon>Methylobacteriaceae</taxon>
        <taxon>Microvirga</taxon>
    </lineage>
</organism>
<dbReference type="InterPro" id="IPR019885">
    <property type="entry name" value="Tscrpt_reg_HTH_AsnC-type_CS"/>
</dbReference>
<dbReference type="PANTHER" id="PTHR30154">
    <property type="entry name" value="LEUCINE-RESPONSIVE REGULATORY PROTEIN"/>
    <property type="match status" value="1"/>
</dbReference>
<dbReference type="Pfam" id="PF01037">
    <property type="entry name" value="AsnC_trans_reg"/>
    <property type="match status" value="1"/>
</dbReference>